<dbReference type="Proteomes" id="UP000017126">
    <property type="component" value="Unassembled WGS sequence"/>
</dbReference>
<evidence type="ECO:0000256" key="1">
    <source>
        <dbReference type="SAM" id="SignalP"/>
    </source>
</evidence>
<accession>A0AAV3L5N3</accession>
<protein>
    <submittedName>
        <fullName evidence="2">Uncharacterized protein</fullName>
    </submittedName>
</protein>
<comment type="caution">
    <text evidence="2">The sequence shown here is derived from an EMBL/GenBank/DDBJ whole genome shotgun (WGS) entry which is preliminary data.</text>
</comment>
<dbReference type="EMBL" id="AXOL01000007">
    <property type="protein sequence ID" value="ERT51556.1"/>
    <property type="molecule type" value="Genomic_DNA"/>
</dbReference>
<reference evidence="2 3" key="1">
    <citation type="submission" date="2013-09" db="EMBL/GenBank/DDBJ databases">
        <title>The Genome Sequence of Enterococcus faecium 10/96A.</title>
        <authorList>
            <consortium name="The Broad Institute Genome Sequencing Platform"/>
            <consortium name="The Broad Institute Genome Sequencing Center for Infectious Disease"/>
            <person name="Earl A.M."/>
            <person name="Gilmore M.S."/>
            <person name="Lebreton F."/>
            <person name="Courvalin P."/>
            <person name="Walker B."/>
            <person name="Young S.K."/>
            <person name="Zeng Q."/>
            <person name="Gargeya S."/>
            <person name="Fitzgerald M."/>
            <person name="Haas B."/>
            <person name="Abouelleil A."/>
            <person name="Alvarado L."/>
            <person name="Arachchi H.M."/>
            <person name="Berlin A.M."/>
            <person name="Chapman S.B."/>
            <person name="Dewar J."/>
            <person name="Goldberg J."/>
            <person name="Griggs A."/>
            <person name="Gujja S."/>
            <person name="Hansen M."/>
            <person name="Howarth C."/>
            <person name="Imamovic A."/>
            <person name="Larimer J."/>
            <person name="McCowan C."/>
            <person name="Murphy C."/>
            <person name="Neiman D."/>
            <person name="Pearson M."/>
            <person name="Priest M."/>
            <person name="Roberts A."/>
            <person name="Saif S."/>
            <person name="Shea T."/>
            <person name="Sisk P."/>
            <person name="Sykes S."/>
            <person name="Wortman J."/>
            <person name="Nusbaum C."/>
            <person name="Birren B."/>
        </authorList>
    </citation>
    <scope>NUCLEOTIDE SEQUENCE [LARGE SCALE GENOMIC DNA]</scope>
    <source>
        <strain evidence="2 3">10/96A</strain>
    </source>
</reference>
<sequence length="52" mass="5294">MKKTSLLFAASSLSLGLLGLSGCGNNSSVATVADADVNEIVTLRFAYASNSQ</sequence>
<evidence type="ECO:0000313" key="2">
    <source>
        <dbReference type="EMBL" id="ERT51556.1"/>
    </source>
</evidence>
<dbReference type="PROSITE" id="PS51257">
    <property type="entry name" value="PROKAR_LIPOPROTEIN"/>
    <property type="match status" value="1"/>
</dbReference>
<dbReference type="AlphaFoldDB" id="A0AAV3L5N3"/>
<keyword evidence="1" id="KW-0732">Signal</keyword>
<feature type="signal peptide" evidence="1">
    <location>
        <begin position="1"/>
        <end position="19"/>
    </location>
</feature>
<organism evidence="2 3">
    <name type="scientific">Enterococcus faecium 10/96A</name>
    <dbReference type="NCBI Taxonomy" id="1391465"/>
    <lineage>
        <taxon>Bacteria</taxon>
        <taxon>Bacillati</taxon>
        <taxon>Bacillota</taxon>
        <taxon>Bacilli</taxon>
        <taxon>Lactobacillales</taxon>
        <taxon>Enterococcaceae</taxon>
        <taxon>Enterococcus</taxon>
    </lineage>
</organism>
<feature type="chain" id="PRO_5043864678" evidence="1">
    <location>
        <begin position="20"/>
        <end position="52"/>
    </location>
</feature>
<proteinExistence type="predicted"/>
<name>A0AAV3L5N3_ENTFC</name>
<gene>
    <name evidence="2" type="ORF">O991_00424</name>
</gene>
<evidence type="ECO:0000313" key="3">
    <source>
        <dbReference type="Proteomes" id="UP000017126"/>
    </source>
</evidence>